<dbReference type="NCBIfam" id="NF041097">
    <property type="entry name" value="keto_inos_dh_IolM"/>
    <property type="match status" value="1"/>
</dbReference>
<protein>
    <submittedName>
        <fullName evidence="4">(R,R)-butanediol dehydrogenase/meso-butanediol dehydrogenase/diacetyl reductase</fullName>
    </submittedName>
</protein>
<dbReference type="SUPFAM" id="SSF50129">
    <property type="entry name" value="GroES-like"/>
    <property type="match status" value="1"/>
</dbReference>
<name>A0A117KW26_9THEO</name>
<dbReference type="PANTHER" id="PTHR43189:SF1">
    <property type="entry name" value="ZINC-TYPE ALCOHOL DEHYDROGENASE-LIKE PROTEIN C1198.01"/>
    <property type="match status" value="1"/>
</dbReference>
<dbReference type="GO" id="GO:0008270">
    <property type="term" value="F:zinc ion binding"/>
    <property type="evidence" value="ECO:0007669"/>
    <property type="project" value="InterPro"/>
</dbReference>
<dbReference type="InterPro" id="IPR002328">
    <property type="entry name" value="ADH_Zn_CS"/>
</dbReference>
<comment type="cofactor">
    <cofactor evidence="2">
        <name>Zn(2+)</name>
        <dbReference type="ChEBI" id="CHEBI:29105"/>
    </cofactor>
</comment>
<keyword evidence="1" id="KW-0560">Oxidoreductase</keyword>
<organism evidence="4 5">
    <name type="scientific">Caldanaerobacter subterraneus</name>
    <dbReference type="NCBI Taxonomy" id="911092"/>
    <lineage>
        <taxon>Bacteria</taxon>
        <taxon>Bacillati</taxon>
        <taxon>Bacillota</taxon>
        <taxon>Clostridia</taxon>
        <taxon>Thermoanaerobacterales</taxon>
        <taxon>Thermoanaerobacteraceae</taxon>
        <taxon>Caldanaerobacter</taxon>
    </lineage>
</organism>
<dbReference type="PANTHER" id="PTHR43189">
    <property type="entry name" value="ZINC-TYPE ALCOHOL DEHYDROGENASE-LIKE PROTEIN C1198.01-RELATED"/>
    <property type="match status" value="1"/>
</dbReference>
<feature type="domain" description="Enoyl reductase (ER)" evidence="3">
    <location>
        <begin position="39"/>
        <end position="394"/>
    </location>
</feature>
<dbReference type="Proteomes" id="UP000294886">
    <property type="component" value="Unassembled WGS sequence"/>
</dbReference>
<evidence type="ECO:0000259" key="3">
    <source>
        <dbReference type="SMART" id="SM00829"/>
    </source>
</evidence>
<keyword evidence="2" id="KW-0479">Metal-binding</keyword>
<dbReference type="GO" id="GO:0016491">
    <property type="term" value="F:oxidoreductase activity"/>
    <property type="evidence" value="ECO:0007669"/>
    <property type="project" value="UniProtKB-KW"/>
</dbReference>
<evidence type="ECO:0000256" key="2">
    <source>
        <dbReference type="RuleBase" id="RU361277"/>
    </source>
</evidence>
<evidence type="ECO:0000256" key="1">
    <source>
        <dbReference type="ARBA" id="ARBA00023002"/>
    </source>
</evidence>
<dbReference type="Pfam" id="PF08240">
    <property type="entry name" value="ADH_N"/>
    <property type="match status" value="1"/>
</dbReference>
<dbReference type="InterPro" id="IPR013154">
    <property type="entry name" value="ADH-like_N"/>
</dbReference>
<dbReference type="EMBL" id="SLWU01000003">
    <property type="protein sequence ID" value="TCO68129.1"/>
    <property type="molecule type" value="Genomic_DNA"/>
</dbReference>
<dbReference type="Gene3D" id="3.90.180.10">
    <property type="entry name" value="Medium-chain alcohol dehydrogenases, catalytic domain"/>
    <property type="match status" value="1"/>
</dbReference>
<dbReference type="InterPro" id="IPR053539">
    <property type="entry name" value="Scyllo-inosose_DH"/>
</dbReference>
<dbReference type="SUPFAM" id="SSF51735">
    <property type="entry name" value="NAD(P)-binding Rossmann-fold domains"/>
    <property type="match status" value="1"/>
</dbReference>
<dbReference type="PROSITE" id="PS00059">
    <property type="entry name" value="ADH_ZINC"/>
    <property type="match status" value="1"/>
</dbReference>
<dbReference type="InterPro" id="IPR020843">
    <property type="entry name" value="ER"/>
</dbReference>
<comment type="caution">
    <text evidence="4">The sequence shown here is derived from an EMBL/GenBank/DDBJ whole genome shotgun (WGS) entry which is preliminary data.</text>
</comment>
<dbReference type="SMART" id="SM00829">
    <property type="entry name" value="PKS_ER"/>
    <property type="match status" value="1"/>
</dbReference>
<proteinExistence type="inferred from homology"/>
<dbReference type="InterPro" id="IPR011032">
    <property type="entry name" value="GroES-like_sf"/>
</dbReference>
<evidence type="ECO:0000313" key="4">
    <source>
        <dbReference type="EMBL" id="TCO68129.1"/>
    </source>
</evidence>
<dbReference type="Gene3D" id="3.40.50.720">
    <property type="entry name" value="NAD(P)-binding Rossmann-like Domain"/>
    <property type="match status" value="1"/>
</dbReference>
<gene>
    <name evidence="4" type="ORF">EV203_10324</name>
</gene>
<dbReference type="AlphaFoldDB" id="A0A117KW26"/>
<accession>A0A117KW26</accession>
<reference evidence="4 5" key="1">
    <citation type="submission" date="2019-03" db="EMBL/GenBank/DDBJ databases">
        <title>Genomic Encyclopedia of Type Strains, Phase IV (KMG-IV): sequencing the most valuable type-strain genomes for metagenomic binning, comparative biology and taxonomic classification.</title>
        <authorList>
            <person name="Goeker M."/>
        </authorList>
    </citation>
    <scope>NUCLEOTIDE SEQUENCE [LARGE SCALE GENOMIC DNA]</scope>
    <source>
        <strain evidence="4 5">DSM 13054</strain>
    </source>
</reference>
<comment type="similarity">
    <text evidence="2">Belongs to the zinc-containing alcohol dehydrogenase family.</text>
</comment>
<dbReference type="InterPro" id="IPR036291">
    <property type="entry name" value="NAD(P)-bd_dom_sf"/>
</dbReference>
<dbReference type="InterPro" id="IPR013149">
    <property type="entry name" value="ADH-like_C"/>
</dbReference>
<keyword evidence="2" id="KW-0862">Zinc</keyword>
<sequence>MAKMKGVTLVADWDPRPGFELGPKDIEGKQTYLGSKVWRNPRLEIREYDVPKPGPGEVLIEVKACGICGSDVHMAQTDEEGYILYPGLTGFPVILGHEFSGVVVEAGPGAIDRKTNKPFKGGEPVCAEEMLWCGECYACAIGYPNQCERLNEIGFNVNGAFAKYIVLPAKYVWNIEALRERYGEEKMFLAGSLVEPTSVAYHAVMEIGGGVRPGDSVVICGGGPIGLAAVAIMKRNGAAKVILSEPSPARAELGKKLGADYVIDPTKVDFTEEVLRLTNGYGANLYLEATGLPHIVYPQIEKTIWEGRTIGATVVIVARADAKIPVTGEVLQVKRAKIIGSQGHSGHGTFPRVIESMAAGMDMTPIITRTIKLEEVPEYIIRLQTDKTDAKVTCVMD</sequence>
<evidence type="ECO:0000313" key="5">
    <source>
        <dbReference type="Proteomes" id="UP000294886"/>
    </source>
</evidence>
<dbReference type="Pfam" id="PF00107">
    <property type="entry name" value="ADH_zinc_N"/>
    <property type="match status" value="1"/>
</dbReference>